<dbReference type="EMBL" id="JACIDY010000003">
    <property type="protein sequence ID" value="MBB3940003.1"/>
    <property type="molecule type" value="Genomic_DNA"/>
</dbReference>
<feature type="domain" description="HTH luxR-type" evidence="4">
    <location>
        <begin position="132"/>
        <end position="197"/>
    </location>
</feature>
<organism evidence="5 6">
    <name type="scientific">Novosphingobium fluoreni</name>
    <dbReference type="NCBI Taxonomy" id="1391222"/>
    <lineage>
        <taxon>Bacteria</taxon>
        <taxon>Pseudomonadati</taxon>
        <taxon>Pseudomonadota</taxon>
        <taxon>Alphaproteobacteria</taxon>
        <taxon>Sphingomonadales</taxon>
        <taxon>Sphingomonadaceae</taxon>
        <taxon>Novosphingobium</taxon>
    </lineage>
</organism>
<dbReference type="GO" id="GO:0003677">
    <property type="term" value="F:DNA binding"/>
    <property type="evidence" value="ECO:0007669"/>
    <property type="project" value="UniProtKB-KW"/>
</dbReference>
<evidence type="ECO:0000256" key="2">
    <source>
        <dbReference type="ARBA" id="ARBA00023125"/>
    </source>
</evidence>
<dbReference type="PROSITE" id="PS50043">
    <property type="entry name" value="HTH_LUXR_2"/>
    <property type="match status" value="1"/>
</dbReference>
<comment type="caution">
    <text evidence="5">The sequence shown here is derived from an EMBL/GenBank/DDBJ whole genome shotgun (WGS) entry which is preliminary data.</text>
</comment>
<dbReference type="InterPro" id="IPR000792">
    <property type="entry name" value="Tscrpt_reg_LuxR_C"/>
</dbReference>
<dbReference type="PROSITE" id="PS00622">
    <property type="entry name" value="HTH_LUXR_1"/>
    <property type="match status" value="1"/>
</dbReference>
<keyword evidence="6" id="KW-1185">Reference proteome</keyword>
<evidence type="ECO:0000313" key="6">
    <source>
        <dbReference type="Proteomes" id="UP000561459"/>
    </source>
</evidence>
<dbReference type="PANTHER" id="PTHR44688">
    <property type="entry name" value="DNA-BINDING TRANSCRIPTIONAL ACTIVATOR DEVR_DOSR"/>
    <property type="match status" value="1"/>
</dbReference>
<evidence type="ECO:0000259" key="4">
    <source>
        <dbReference type="PROSITE" id="PS50043"/>
    </source>
</evidence>
<dbReference type="InterPro" id="IPR016032">
    <property type="entry name" value="Sig_transdc_resp-reg_C-effctor"/>
</dbReference>
<dbReference type="RefSeq" id="WP_183616679.1">
    <property type="nucleotide sequence ID" value="NZ_JACIDY010000003.1"/>
</dbReference>
<name>A0A7W6C389_9SPHN</name>
<proteinExistence type="predicted"/>
<dbReference type="Gene3D" id="1.10.10.10">
    <property type="entry name" value="Winged helix-like DNA-binding domain superfamily/Winged helix DNA-binding domain"/>
    <property type="match status" value="1"/>
</dbReference>
<dbReference type="CDD" id="cd06170">
    <property type="entry name" value="LuxR_C_like"/>
    <property type="match status" value="1"/>
</dbReference>
<dbReference type="GO" id="GO:0006355">
    <property type="term" value="P:regulation of DNA-templated transcription"/>
    <property type="evidence" value="ECO:0007669"/>
    <property type="project" value="InterPro"/>
</dbReference>
<accession>A0A7W6C389</accession>
<reference evidence="5 6" key="1">
    <citation type="submission" date="2020-08" db="EMBL/GenBank/DDBJ databases">
        <title>Genomic Encyclopedia of Type Strains, Phase IV (KMG-IV): sequencing the most valuable type-strain genomes for metagenomic binning, comparative biology and taxonomic classification.</title>
        <authorList>
            <person name="Goeker M."/>
        </authorList>
    </citation>
    <scope>NUCLEOTIDE SEQUENCE [LARGE SCALE GENOMIC DNA]</scope>
    <source>
        <strain evidence="5 6">DSM 27568</strain>
    </source>
</reference>
<keyword evidence="1" id="KW-0805">Transcription regulation</keyword>
<keyword evidence="3" id="KW-0804">Transcription</keyword>
<dbReference type="SUPFAM" id="SSF46894">
    <property type="entry name" value="C-terminal effector domain of the bipartite response regulators"/>
    <property type="match status" value="1"/>
</dbReference>
<dbReference type="Proteomes" id="UP000561459">
    <property type="component" value="Unassembled WGS sequence"/>
</dbReference>
<protein>
    <submittedName>
        <fullName evidence="5">FixJ family two-component response regulator</fullName>
    </submittedName>
</protein>
<dbReference type="Pfam" id="PF00196">
    <property type="entry name" value="GerE"/>
    <property type="match status" value="1"/>
</dbReference>
<evidence type="ECO:0000256" key="3">
    <source>
        <dbReference type="ARBA" id="ARBA00023163"/>
    </source>
</evidence>
<dbReference type="InterPro" id="IPR036388">
    <property type="entry name" value="WH-like_DNA-bd_sf"/>
</dbReference>
<evidence type="ECO:0000313" key="5">
    <source>
        <dbReference type="EMBL" id="MBB3940003.1"/>
    </source>
</evidence>
<dbReference type="AlphaFoldDB" id="A0A7W6C389"/>
<gene>
    <name evidence="5" type="ORF">GGR39_001653</name>
</gene>
<evidence type="ECO:0000256" key="1">
    <source>
        <dbReference type="ARBA" id="ARBA00023015"/>
    </source>
</evidence>
<dbReference type="PRINTS" id="PR00038">
    <property type="entry name" value="HTHLUXR"/>
</dbReference>
<dbReference type="PANTHER" id="PTHR44688:SF16">
    <property type="entry name" value="DNA-BINDING TRANSCRIPTIONAL ACTIVATOR DEVR_DOSR"/>
    <property type="match status" value="1"/>
</dbReference>
<dbReference type="SMART" id="SM00421">
    <property type="entry name" value="HTH_LUXR"/>
    <property type="match status" value="1"/>
</dbReference>
<sequence length="200" mass="22450">MERYTTISLINADVRRRAEIGRGLAGIRFHVEPYESVAEFRAQGNVQTLIIARDEDSSLADLLDDMRVRDYWAPALGYGPTLEPVRCSHFMLRGLAGYLPDPFDRYDIEALLDGAATELTALIDLRAGAADARRRIRTLTKREGQVLERLHSGLTNREIAEALDISPRTVEIHRANMLKKMDAKSALSAIRMSVQAKLML</sequence>
<keyword evidence="2" id="KW-0238">DNA-binding</keyword>